<evidence type="ECO:0000256" key="7">
    <source>
        <dbReference type="PIRSR" id="PIRSR603915-2"/>
    </source>
</evidence>
<evidence type="ECO:0000313" key="12">
    <source>
        <dbReference type="EMBL" id="VFT87622.1"/>
    </source>
</evidence>
<reference evidence="11" key="2">
    <citation type="submission" date="2019-06" db="EMBL/GenBank/DDBJ databases">
        <title>Genomics analysis of Aphanomyces spp. identifies a new class of oomycete effector associated with host adaptation.</title>
        <authorList>
            <person name="Gaulin E."/>
        </authorList>
    </citation>
    <scope>NUCLEOTIDE SEQUENCE</scope>
    <source>
        <strain evidence="11">CBS 578.67</strain>
    </source>
</reference>
<keyword evidence="6" id="KW-0325">Glycoprotein</keyword>
<evidence type="ECO:0000259" key="9">
    <source>
        <dbReference type="Pfam" id="PF08016"/>
    </source>
</evidence>
<feature type="disulfide bond" evidence="7">
    <location>
        <begin position="171"/>
        <end position="189"/>
    </location>
</feature>
<protein>
    <submittedName>
        <fullName evidence="12">Aste57867_10752 protein</fullName>
    </submittedName>
</protein>
<evidence type="ECO:0000313" key="13">
    <source>
        <dbReference type="Proteomes" id="UP000332933"/>
    </source>
</evidence>
<dbReference type="Proteomes" id="UP000332933">
    <property type="component" value="Unassembled WGS sequence"/>
</dbReference>
<evidence type="ECO:0000256" key="5">
    <source>
        <dbReference type="ARBA" id="ARBA00023136"/>
    </source>
</evidence>
<comment type="subcellular location">
    <subcellularLocation>
        <location evidence="1">Membrane</location>
        <topology evidence="1">Multi-pass membrane protein</topology>
    </subcellularLocation>
</comment>
<dbReference type="InterPro" id="IPR051223">
    <property type="entry name" value="Polycystin"/>
</dbReference>
<comment type="similarity">
    <text evidence="2">Belongs to the polycystin family.</text>
</comment>
<name>A0A485KR69_9STRA</name>
<feature type="transmembrane region" description="Helical" evidence="8">
    <location>
        <begin position="356"/>
        <end position="378"/>
    </location>
</feature>
<dbReference type="InterPro" id="IPR003915">
    <property type="entry name" value="PKD_2"/>
</dbReference>
<dbReference type="PANTHER" id="PTHR10877">
    <property type="entry name" value="POLYCYSTIN FAMILY MEMBER"/>
    <property type="match status" value="1"/>
</dbReference>
<feature type="domain" description="Polycystin" evidence="10">
    <location>
        <begin position="153"/>
        <end position="317"/>
    </location>
</feature>
<dbReference type="PRINTS" id="PR01433">
    <property type="entry name" value="POLYCYSTIN2"/>
</dbReference>
<dbReference type="InterPro" id="IPR046791">
    <property type="entry name" value="Polycystin_dom"/>
</dbReference>
<evidence type="ECO:0000259" key="10">
    <source>
        <dbReference type="Pfam" id="PF20519"/>
    </source>
</evidence>
<feature type="domain" description="Polycystin cation channel PKD1/PKD2" evidence="9">
    <location>
        <begin position="323"/>
        <end position="551"/>
    </location>
</feature>
<sequence length="699" mass="78654">MAPPPTDAASSLQASRKSMMLMGVNDAEMTAILKKVEAHKEFSAASEVKDMIQYLMFLALFIVVTVDVSGSYKPDSPYLVTAMLNAQLREKPFLYADVRVKKTFEDIKTVLELHQYLTGPFYESVFGGASFDGDESYPVGDRFALRGFVGGTGRILGPIRIGQIRVKAEVCGGVMASVPGLFPNNSIKCFDEYSASTESTETFGYHYNYTALAPKPAEPSFHSYTHRWYGPPSFAVMVPSRESATCEPESKEHCDVYELLASLKEHKYFDKATRAVFVDFNLYTPNIDHTTTVRLFAEQLPGGGLATQVEFLTYRLYAWHDTADYIQLGCEGLIYFIIFVQLAGELAAARRRGWRYFSYVGNVAVQLNYLFFLIVLGLRLMSKFKLPSVLTDTEYMDFRTPTFYFSLARSCQSFNCFLSWLKLFKFLAFIPVFGQLTRTVERAAGKVMELVLIFVLALVGIALAFLLAFGNYDSNYHTFVTSLYVVLLLVAVSRRCRSYTLLHIVTGEMSLTDLRLANRVLGPFFFIVFVFLMMFIILNIFIVIVSDSYTVTKKEIKLEKQMALDTLSKEIVKHFLEDFVFKVPFLGPRLLKPLIERTTKALHQANQNVGTITRKIRSSTGSVPSMPPIIVKEAPHATATTQPAHVKRCYDTLHLVKANRIPSFLQHMKAAPDVHAAAVWLEQFHAFKARTAGTIHAAT</sequence>
<evidence type="ECO:0000256" key="3">
    <source>
        <dbReference type="ARBA" id="ARBA00022692"/>
    </source>
</evidence>
<dbReference type="GO" id="GO:0005509">
    <property type="term" value="F:calcium ion binding"/>
    <property type="evidence" value="ECO:0007669"/>
    <property type="project" value="InterPro"/>
</dbReference>
<feature type="transmembrane region" description="Helical" evidence="8">
    <location>
        <begin position="476"/>
        <end position="493"/>
    </location>
</feature>
<evidence type="ECO:0000313" key="11">
    <source>
        <dbReference type="EMBL" id="KAF0698658.1"/>
    </source>
</evidence>
<dbReference type="AlphaFoldDB" id="A0A485KR69"/>
<accession>A0A485KR69</accession>
<reference evidence="12 13" key="1">
    <citation type="submission" date="2019-03" db="EMBL/GenBank/DDBJ databases">
        <authorList>
            <person name="Gaulin E."/>
            <person name="Dumas B."/>
        </authorList>
    </citation>
    <scope>NUCLEOTIDE SEQUENCE [LARGE SCALE GENOMIC DNA]</scope>
    <source>
        <strain evidence="12">CBS 568.67</strain>
    </source>
</reference>
<dbReference type="Gene3D" id="1.10.287.70">
    <property type="match status" value="1"/>
</dbReference>
<dbReference type="PANTHER" id="PTHR10877:SF183">
    <property type="entry name" value="AT14535P-RELATED"/>
    <property type="match status" value="1"/>
</dbReference>
<feature type="transmembrane region" description="Helical" evidence="8">
    <location>
        <begin position="325"/>
        <end position="344"/>
    </location>
</feature>
<keyword evidence="5 8" id="KW-0472">Membrane</keyword>
<dbReference type="GO" id="GO:0016020">
    <property type="term" value="C:membrane"/>
    <property type="evidence" value="ECO:0007669"/>
    <property type="project" value="UniProtKB-SubCell"/>
</dbReference>
<keyword evidence="13" id="KW-1185">Reference proteome</keyword>
<dbReference type="InterPro" id="IPR013122">
    <property type="entry name" value="PKD1_2_channel"/>
</dbReference>
<dbReference type="Pfam" id="PF08016">
    <property type="entry name" value="PKD_channel"/>
    <property type="match status" value="1"/>
</dbReference>
<dbReference type="EMBL" id="CAADRA010005248">
    <property type="protein sequence ID" value="VFT87622.1"/>
    <property type="molecule type" value="Genomic_DNA"/>
</dbReference>
<evidence type="ECO:0000256" key="1">
    <source>
        <dbReference type="ARBA" id="ARBA00004141"/>
    </source>
</evidence>
<evidence type="ECO:0000256" key="4">
    <source>
        <dbReference type="ARBA" id="ARBA00022989"/>
    </source>
</evidence>
<keyword evidence="4 8" id="KW-1133">Transmembrane helix</keyword>
<organism evidence="12 13">
    <name type="scientific">Aphanomyces stellatus</name>
    <dbReference type="NCBI Taxonomy" id="120398"/>
    <lineage>
        <taxon>Eukaryota</taxon>
        <taxon>Sar</taxon>
        <taxon>Stramenopiles</taxon>
        <taxon>Oomycota</taxon>
        <taxon>Saprolegniomycetes</taxon>
        <taxon>Saprolegniales</taxon>
        <taxon>Verrucalvaceae</taxon>
        <taxon>Aphanomyces</taxon>
    </lineage>
</organism>
<proteinExistence type="inferred from homology"/>
<keyword evidence="3 8" id="KW-0812">Transmembrane</keyword>
<feature type="transmembrane region" description="Helical" evidence="8">
    <location>
        <begin position="450"/>
        <end position="470"/>
    </location>
</feature>
<gene>
    <name evidence="12" type="primary">Aste57867_10752</name>
    <name evidence="11" type="ORF">As57867_010712</name>
    <name evidence="12" type="ORF">ASTE57867_10752</name>
</gene>
<dbReference type="Pfam" id="PF20519">
    <property type="entry name" value="Polycystin_dom"/>
    <property type="match status" value="1"/>
</dbReference>
<evidence type="ECO:0000256" key="6">
    <source>
        <dbReference type="ARBA" id="ARBA00023180"/>
    </source>
</evidence>
<dbReference type="OrthoDB" id="444119at2759"/>
<feature type="transmembrane region" description="Helical" evidence="8">
    <location>
        <begin position="524"/>
        <end position="545"/>
    </location>
</feature>
<dbReference type="EMBL" id="VJMH01005227">
    <property type="protein sequence ID" value="KAF0698658.1"/>
    <property type="molecule type" value="Genomic_DNA"/>
</dbReference>
<evidence type="ECO:0000256" key="2">
    <source>
        <dbReference type="ARBA" id="ARBA00007200"/>
    </source>
</evidence>
<evidence type="ECO:0000256" key="8">
    <source>
        <dbReference type="SAM" id="Phobius"/>
    </source>
</evidence>